<dbReference type="GO" id="GO:0003690">
    <property type="term" value="F:double-stranded DNA binding"/>
    <property type="evidence" value="ECO:0007669"/>
    <property type="project" value="InterPro"/>
</dbReference>
<dbReference type="PANTHER" id="PTHR22639:SF3">
    <property type="entry name" value="ZINC FINGER CCHC DOMAIN-CONTAINING PROTEIN 3"/>
    <property type="match status" value="1"/>
</dbReference>
<protein>
    <recommendedName>
        <fullName evidence="3">CCHC-type domain-containing protein</fullName>
    </recommendedName>
</protein>
<feature type="compositionally biased region" description="Low complexity" evidence="2">
    <location>
        <begin position="409"/>
        <end position="425"/>
    </location>
</feature>
<dbReference type="SUPFAM" id="SSF57756">
    <property type="entry name" value="Retrovirus zinc finger-like domains"/>
    <property type="match status" value="1"/>
</dbReference>
<dbReference type="InterPro" id="IPR042509">
    <property type="entry name" value="ZCCHC3"/>
</dbReference>
<dbReference type="InterPro" id="IPR036875">
    <property type="entry name" value="Znf_CCHC_sf"/>
</dbReference>
<keyword evidence="1" id="KW-0862">Zinc</keyword>
<dbReference type="InterPro" id="IPR057810">
    <property type="entry name" value="RBD_ZCCHC3_1st"/>
</dbReference>
<proteinExistence type="predicted"/>
<evidence type="ECO:0000259" key="3">
    <source>
        <dbReference type="PROSITE" id="PS50158"/>
    </source>
</evidence>
<dbReference type="PROSITE" id="PS50158">
    <property type="entry name" value="ZF_CCHC"/>
    <property type="match status" value="2"/>
</dbReference>
<dbReference type="AlphaFoldDB" id="A0AAD7R2N5"/>
<feature type="compositionally biased region" description="Low complexity" evidence="2">
    <location>
        <begin position="257"/>
        <end position="279"/>
    </location>
</feature>
<dbReference type="Pfam" id="PF23058">
    <property type="entry name" value="RBD_ZCCHC3_2nd"/>
    <property type="match status" value="1"/>
</dbReference>
<evidence type="ECO:0000256" key="1">
    <source>
        <dbReference type="PROSITE-ProRule" id="PRU00047"/>
    </source>
</evidence>
<sequence>MSAARVGVQRHCCVRFLLREKEGRLLECSRLDFSRKFLLGVLGFKPADINGLLVLPQAKGFDVSFKTTRILAEFWTAFEKEKDRFGMFELERLTDDLVKVVILRMFNEMVDERDLVTWLARYCGVRGSPTKVLDVDGIWTGSWRVPVRLVEDPEGYGGVRHLPSMVVLGENRGLVHYQGQPRLCRRCGAHGHLAEACKVVVCFKCRELGHLGSECTSGRRCNLCGLGSHMFRDCPDSFANKLKKSFNNYQVQVRAQASAEAPAPGGEEAQEEGGVQVEGGVREEGGVQEEVSGGECVGEAQVTGAGKGQEGTRPSKAPEEEGKEGGPTGPVAGPEVAVGQGVEKEVGEGPESDSGASLVTVESQPMGASEEGMVVEGGTLKRSAEDSGGEEGAHAEKKGGEAPRGFVGASLSDSMSGGSSPASPDVSPNQSPYVEATPGEVPPTDPGGGGGGR</sequence>
<gene>
    <name evidence="4" type="ORF">AAFF_G00020060</name>
</gene>
<evidence type="ECO:0000313" key="5">
    <source>
        <dbReference type="Proteomes" id="UP001221898"/>
    </source>
</evidence>
<dbReference type="GO" id="GO:0002218">
    <property type="term" value="P:activation of innate immune response"/>
    <property type="evidence" value="ECO:0007669"/>
    <property type="project" value="InterPro"/>
</dbReference>
<comment type="caution">
    <text evidence="4">The sequence shown here is derived from an EMBL/GenBank/DDBJ whole genome shotgun (WGS) entry which is preliminary data.</text>
</comment>
<name>A0AAD7R2N5_9TELE</name>
<feature type="domain" description="CCHC-type" evidence="3">
    <location>
        <begin position="202"/>
        <end position="217"/>
    </location>
</feature>
<dbReference type="Gene3D" id="4.10.60.10">
    <property type="entry name" value="Zinc finger, CCHC-type"/>
    <property type="match status" value="1"/>
</dbReference>
<evidence type="ECO:0000256" key="2">
    <source>
        <dbReference type="SAM" id="MobiDB-lite"/>
    </source>
</evidence>
<feature type="region of interest" description="Disordered" evidence="2">
    <location>
        <begin position="257"/>
        <end position="453"/>
    </location>
</feature>
<dbReference type="GO" id="GO:0003723">
    <property type="term" value="F:RNA binding"/>
    <property type="evidence" value="ECO:0007669"/>
    <property type="project" value="InterPro"/>
</dbReference>
<dbReference type="SMART" id="SM00343">
    <property type="entry name" value="ZnF_C2HC"/>
    <property type="match status" value="3"/>
</dbReference>
<reference evidence="4" key="1">
    <citation type="journal article" date="2023" name="Science">
        <title>Genome structures resolve the early diversification of teleost fishes.</title>
        <authorList>
            <person name="Parey E."/>
            <person name="Louis A."/>
            <person name="Montfort J."/>
            <person name="Bouchez O."/>
            <person name="Roques C."/>
            <person name="Iampietro C."/>
            <person name="Lluch J."/>
            <person name="Castinel A."/>
            <person name="Donnadieu C."/>
            <person name="Desvignes T."/>
            <person name="Floi Bucao C."/>
            <person name="Jouanno E."/>
            <person name="Wen M."/>
            <person name="Mejri S."/>
            <person name="Dirks R."/>
            <person name="Jansen H."/>
            <person name="Henkel C."/>
            <person name="Chen W.J."/>
            <person name="Zahm M."/>
            <person name="Cabau C."/>
            <person name="Klopp C."/>
            <person name="Thompson A.W."/>
            <person name="Robinson-Rechavi M."/>
            <person name="Braasch I."/>
            <person name="Lecointre G."/>
            <person name="Bobe J."/>
            <person name="Postlethwait J.H."/>
            <person name="Berthelot C."/>
            <person name="Roest Crollius H."/>
            <person name="Guiguen Y."/>
        </authorList>
    </citation>
    <scope>NUCLEOTIDE SEQUENCE</scope>
    <source>
        <strain evidence="4">NC1722</strain>
    </source>
</reference>
<dbReference type="InterPro" id="IPR057811">
    <property type="entry name" value="RBD_ZCCHC3_2nd"/>
</dbReference>
<evidence type="ECO:0000313" key="4">
    <source>
        <dbReference type="EMBL" id="KAJ8358251.1"/>
    </source>
</evidence>
<dbReference type="EMBL" id="JAINUG010001076">
    <property type="protein sequence ID" value="KAJ8358251.1"/>
    <property type="molecule type" value="Genomic_DNA"/>
</dbReference>
<keyword evidence="5" id="KW-1185">Reference proteome</keyword>
<dbReference type="Proteomes" id="UP001221898">
    <property type="component" value="Unassembled WGS sequence"/>
</dbReference>
<feature type="compositionally biased region" description="Polar residues" evidence="2">
    <location>
        <begin position="354"/>
        <end position="363"/>
    </location>
</feature>
<dbReference type="InterPro" id="IPR001878">
    <property type="entry name" value="Znf_CCHC"/>
</dbReference>
<keyword evidence="1" id="KW-0479">Metal-binding</keyword>
<dbReference type="PANTHER" id="PTHR22639">
    <property type="entry name" value="GAG-RELATED PROTEIN"/>
    <property type="match status" value="1"/>
</dbReference>
<accession>A0AAD7R2N5</accession>
<dbReference type="Pfam" id="PF23057">
    <property type="entry name" value="RBD_ZCCHC3_1st"/>
    <property type="match status" value="1"/>
</dbReference>
<dbReference type="GO" id="GO:0008270">
    <property type="term" value="F:zinc ion binding"/>
    <property type="evidence" value="ECO:0007669"/>
    <property type="project" value="UniProtKB-KW"/>
</dbReference>
<feature type="domain" description="CCHC-type" evidence="3">
    <location>
        <begin position="184"/>
        <end position="198"/>
    </location>
</feature>
<keyword evidence="1" id="KW-0863">Zinc-finger</keyword>
<dbReference type="Pfam" id="PF00098">
    <property type="entry name" value="zf-CCHC"/>
    <property type="match status" value="1"/>
</dbReference>
<organism evidence="4 5">
    <name type="scientific">Aldrovandia affinis</name>
    <dbReference type="NCBI Taxonomy" id="143900"/>
    <lineage>
        <taxon>Eukaryota</taxon>
        <taxon>Metazoa</taxon>
        <taxon>Chordata</taxon>
        <taxon>Craniata</taxon>
        <taxon>Vertebrata</taxon>
        <taxon>Euteleostomi</taxon>
        <taxon>Actinopterygii</taxon>
        <taxon>Neopterygii</taxon>
        <taxon>Teleostei</taxon>
        <taxon>Notacanthiformes</taxon>
        <taxon>Halosauridae</taxon>
        <taxon>Aldrovandia</taxon>
    </lineage>
</organism>
<feature type="compositionally biased region" description="Low complexity" evidence="2">
    <location>
        <begin position="288"/>
        <end position="300"/>
    </location>
</feature>
<feature type="compositionally biased region" description="Basic and acidic residues" evidence="2">
    <location>
        <begin position="391"/>
        <end position="401"/>
    </location>
</feature>